<keyword evidence="2" id="KW-1185">Reference proteome</keyword>
<gene>
    <name evidence="1" type="ORF">K1T71_010142</name>
</gene>
<dbReference type="Proteomes" id="UP000824533">
    <property type="component" value="Linkage Group LG18"/>
</dbReference>
<evidence type="ECO:0000313" key="2">
    <source>
        <dbReference type="Proteomes" id="UP000824533"/>
    </source>
</evidence>
<protein>
    <submittedName>
        <fullName evidence="1">Uncharacterized protein</fullName>
    </submittedName>
</protein>
<proteinExistence type="predicted"/>
<dbReference type="EMBL" id="CM034404">
    <property type="protein sequence ID" value="KAJ0173996.1"/>
    <property type="molecule type" value="Genomic_DNA"/>
</dbReference>
<sequence length="140" mass="16048">MSPTRAAGLIVFRNVNQAVQFLMLQTSYGEHHWTPPKGHVDPGESDWITALRETKEESGLTENELQVYKDICKTLNYEVKGKPKAVVYWLAKLKNPEHPVKLSSEHQDLKWLPLHQAQEIAGYEDMKALLADFHEKAQKL</sequence>
<evidence type="ECO:0000313" key="1">
    <source>
        <dbReference type="EMBL" id="KAJ0173996.1"/>
    </source>
</evidence>
<accession>A0ACC1CQY8</accession>
<reference evidence="1 2" key="1">
    <citation type="journal article" date="2021" name="Front. Genet.">
        <title>Chromosome-Level Genome Assembly Reveals Significant Gene Expansion in the Toll and IMD Signaling Pathways of Dendrolimus kikuchii.</title>
        <authorList>
            <person name="Zhou J."/>
            <person name="Wu P."/>
            <person name="Xiong Z."/>
            <person name="Liu N."/>
            <person name="Zhao N."/>
            <person name="Ji M."/>
            <person name="Qiu Y."/>
            <person name="Yang B."/>
        </authorList>
    </citation>
    <scope>NUCLEOTIDE SEQUENCE [LARGE SCALE GENOMIC DNA]</scope>
    <source>
        <strain evidence="1">Ann1</strain>
    </source>
</reference>
<organism evidence="1 2">
    <name type="scientific">Dendrolimus kikuchii</name>
    <dbReference type="NCBI Taxonomy" id="765133"/>
    <lineage>
        <taxon>Eukaryota</taxon>
        <taxon>Metazoa</taxon>
        <taxon>Ecdysozoa</taxon>
        <taxon>Arthropoda</taxon>
        <taxon>Hexapoda</taxon>
        <taxon>Insecta</taxon>
        <taxon>Pterygota</taxon>
        <taxon>Neoptera</taxon>
        <taxon>Endopterygota</taxon>
        <taxon>Lepidoptera</taxon>
        <taxon>Glossata</taxon>
        <taxon>Ditrysia</taxon>
        <taxon>Bombycoidea</taxon>
        <taxon>Lasiocampidae</taxon>
        <taxon>Dendrolimus</taxon>
    </lineage>
</organism>
<comment type="caution">
    <text evidence="1">The sequence shown here is derived from an EMBL/GenBank/DDBJ whole genome shotgun (WGS) entry which is preliminary data.</text>
</comment>
<name>A0ACC1CQY8_9NEOP</name>